<dbReference type="InterPro" id="IPR013087">
    <property type="entry name" value="Znf_C2H2_type"/>
</dbReference>
<evidence type="ECO:0000256" key="2">
    <source>
        <dbReference type="ARBA" id="ARBA00022723"/>
    </source>
</evidence>
<evidence type="ECO:0000256" key="5">
    <source>
        <dbReference type="ARBA" id="ARBA00022833"/>
    </source>
</evidence>
<reference evidence="10" key="3">
    <citation type="submission" date="2025-09" db="UniProtKB">
        <authorList>
            <consortium name="Ensembl"/>
        </authorList>
    </citation>
    <scope>IDENTIFICATION</scope>
    <source>
        <strain evidence="10">Thorbecke</strain>
    </source>
</reference>
<dbReference type="Pfam" id="PF00096">
    <property type="entry name" value="zf-C2H2"/>
    <property type="match status" value="2"/>
</dbReference>
<reference evidence="10 11" key="1">
    <citation type="journal article" date="2011" name="Nature">
        <title>A high-resolution map of human evolutionary constraint using 29 mammals.</title>
        <authorList>
            <person name="Lindblad-Toh K."/>
            <person name="Garber M."/>
            <person name="Zuk O."/>
            <person name="Lin M.F."/>
            <person name="Parker B.J."/>
            <person name="Washietl S."/>
            <person name="Kheradpour P."/>
            <person name="Ernst J."/>
            <person name="Jordan G."/>
            <person name="Mauceli E."/>
            <person name="Ward L.D."/>
            <person name="Lowe C.B."/>
            <person name="Holloway A.K."/>
            <person name="Clamp M."/>
            <person name="Gnerre S."/>
            <person name="Alfoldi J."/>
            <person name="Beal K."/>
            <person name="Chang J."/>
            <person name="Clawson H."/>
            <person name="Cuff J."/>
            <person name="Di Palma F."/>
            <person name="Fitzgerald S."/>
            <person name="Flicek P."/>
            <person name="Guttman M."/>
            <person name="Hubisz M.J."/>
            <person name="Jaffe D.B."/>
            <person name="Jungreis I."/>
            <person name="Kent W.J."/>
            <person name="Kostka D."/>
            <person name="Lara M."/>
            <person name="Martins A.L."/>
            <person name="Massingham T."/>
            <person name="Moltke I."/>
            <person name="Raney B.J."/>
            <person name="Rasmussen M.D."/>
            <person name="Robinson J."/>
            <person name="Stark A."/>
            <person name="Vilella A.J."/>
            <person name="Wen J."/>
            <person name="Xie X."/>
            <person name="Zody M.C."/>
            <person name="Baldwin J."/>
            <person name="Bloom T."/>
            <person name="Chin C.W."/>
            <person name="Heiman D."/>
            <person name="Nicol R."/>
            <person name="Nusbaum C."/>
            <person name="Young S."/>
            <person name="Wilkinson J."/>
            <person name="Worley K.C."/>
            <person name="Kovar C.L."/>
            <person name="Muzny D.M."/>
            <person name="Gibbs R.A."/>
            <person name="Cree A."/>
            <person name="Dihn H.H."/>
            <person name="Fowler G."/>
            <person name="Jhangiani S."/>
            <person name="Joshi V."/>
            <person name="Lee S."/>
            <person name="Lewis L.R."/>
            <person name="Nazareth L.V."/>
            <person name="Okwuonu G."/>
            <person name="Santibanez J."/>
            <person name="Warren W.C."/>
            <person name="Mardis E.R."/>
            <person name="Weinstock G.M."/>
            <person name="Wilson R.K."/>
            <person name="Delehaunty K."/>
            <person name="Dooling D."/>
            <person name="Fronik C."/>
            <person name="Fulton L."/>
            <person name="Fulton B."/>
            <person name="Graves T."/>
            <person name="Minx P."/>
            <person name="Sodergren E."/>
            <person name="Birney E."/>
            <person name="Margulies E.H."/>
            <person name="Herrero J."/>
            <person name="Green E.D."/>
            <person name="Haussler D."/>
            <person name="Siepel A."/>
            <person name="Goldman N."/>
            <person name="Pollard K.S."/>
            <person name="Pedersen J.S."/>
            <person name="Lander E.S."/>
            <person name="Kellis M."/>
        </authorList>
    </citation>
    <scope>NUCLEOTIDE SEQUENCE [LARGE SCALE GENOMIC DNA]</scope>
    <source>
        <strain evidence="11">Thorbecke</strain>
    </source>
</reference>
<dbReference type="GeneTree" id="ENSGT00730000111407"/>
<accession>G1TC13</accession>
<dbReference type="SMART" id="SM00355">
    <property type="entry name" value="ZnF_C2H2"/>
    <property type="match status" value="4"/>
</dbReference>
<dbReference type="AlphaFoldDB" id="G1TC13"/>
<evidence type="ECO:0000256" key="7">
    <source>
        <dbReference type="PROSITE-ProRule" id="PRU00042"/>
    </source>
</evidence>
<feature type="region of interest" description="Disordered" evidence="8">
    <location>
        <begin position="1"/>
        <end position="30"/>
    </location>
</feature>
<dbReference type="GO" id="GO:0005634">
    <property type="term" value="C:nucleus"/>
    <property type="evidence" value="ECO:0007669"/>
    <property type="project" value="UniProtKB-SubCell"/>
</dbReference>
<dbReference type="Proteomes" id="UP000001811">
    <property type="component" value="Unplaced"/>
</dbReference>
<dbReference type="HOGENOM" id="CLU_133887_0_0_1"/>
<dbReference type="GO" id="GO:0000981">
    <property type="term" value="F:DNA-binding transcription factor activity, RNA polymerase II-specific"/>
    <property type="evidence" value="ECO:0007669"/>
    <property type="project" value="TreeGrafter"/>
</dbReference>
<dbReference type="PROSITE" id="PS50157">
    <property type="entry name" value="ZINC_FINGER_C2H2_2"/>
    <property type="match status" value="3"/>
</dbReference>
<comment type="subcellular location">
    <subcellularLocation>
        <location evidence="1">Nucleus</location>
    </subcellularLocation>
</comment>
<organism evidence="10 11">
    <name type="scientific">Oryctolagus cuniculus</name>
    <name type="common">Rabbit</name>
    <dbReference type="NCBI Taxonomy" id="9986"/>
    <lineage>
        <taxon>Eukaryota</taxon>
        <taxon>Metazoa</taxon>
        <taxon>Chordata</taxon>
        <taxon>Craniata</taxon>
        <taxon>Vertebrata</taxon>
        <taxon>Euteleostomi</taxon>
        <taxon>Mammalia</taxon>
        <taxon>Eutheria</taxon>
        <taxon>Euarchontoglires</taxon>
        <taxon>Glires</taxon>
        <taxon>Lagomorpha</taxon>
        <taxon>Leporidae</taxon>
        <taxon>Oryctolagus</taxon>
    </lineage>
</organism>
<dbReference type="GO" id="GO:0000978">
    <property type="term" value="F:RNA polymerase II cis-regulatory region sequence-specific DNA binding"/>
    <property type="evidence" value="ECO:0007669"/>
    <property type="project" value="TreeGrafter"/>
</dbReference>
<evidence type="ECO:0000256" key="8">
    <source>
        <dbReference type="SAM" id="MobiDB-lite"/>
    </source>
</evidence>
<dbReference type="eggNOG" id="KOG1721">
    <property type="taxonomic scope" value="Eukaryota"/>
</dbReference>
<evidence type="ECO:0000256" key="6">
    <source>
        <dbReference type="ARBA" id="ARBA00023242"/>
    </source>
</evidence>
<dbReference type="PANTHER" id="PTHR23226:SF416">
    <property type="entry name" value="FI01424P"/>
    <property type="match status" value="1"/>
</dbReference>
<dbReference type="PANTHER" id="PTHR23226">
    <property type="entry name" value="ZINC FINGER AND SCAN DOMAIN-CONTAINING"/>
    <property type="match status" value="1"/>
</dbReference>
<keyword evidence="11" id="KW-1185">Reference proteome</keyword>
<evidence type="ECO:0000259" key="9">
    <source>
        <dbReference type="PROSITE" id="PS50157"/>
    </source>
</evidence>
<evidence type="ECO:0000313" key="10">
    <source>
        <dbReference type="Ensembl" id="ENSOCUP00000014293.3"/>
    </source>
</evidence>
<feature type="domain" description="C2H2-type" evidence="9">
    <location>
        <begin position="117"/>
        <end position="144"/>
    </location>
</feature>
<protein>
    <submittedName>
        <fullName evidence="10">Zinc finger protein 576</fullName>
    </submittedName>
</protein>
<dbReference type="SUPFAM" id="SSF57667">
    <property type="entry name" value="beta-beta-alpha zinc fingers"/>
    <property type="match status" value="1"/>
</dbReference>
<evidence type="ECO:0000256" key="3">
    <source>
        <dbReference type="ARBA" id="ARBA00022737"/>
    </source>
</evidence>
<evidence type="ECO:0000313" key="11">
    <source>
        <dbReference type="Proteomes" id="UP000001811"/>
    </source>
</evidence>
<feature type="domain" description="C2H2-type" evidence="9">
    <location>
        <begin position="144"/>
        <end position="171"/>
    </location>
</feature>
<keyword evidence="6" id="KW-0539">Nucleus</keyword>
<sequence>ALLWPPSERRVQPGDPRWATPASPPRAGPLEAPQCSRCLITFADSKFQERHLKREHPADFVAQKLQGALFVCFTCARAFLSSEALIAHQRSHGPAARAPPAGAPAAAAAAAAAQARFACPDCGKAFAQAGSLRRHRQVHEARTFACTECGQDFAQEAGLHQHYIRHARGEL</sequence>
<dbReference type="Bgee" id="ENSOCUG00000016634">
    <property type="expression patterns" value="Expressed in ovary and 19 other cell types or tissues"/>
</dbReference>
<dbReference type="STRING" id="9986.ENSOCUP00000014293"/>
<keyword evidence="4 7" id="KW-0863">Zinc-finger</keyword>
<proteinExistence type="predicted"/>
<dbReference type="Gene3D" id="3.30.160.60">
    <property type="entry name" value="Classic Zinc Finger"/>
    <property type="match status" value="2"/>
</dbReference>
<evidence type="ECO:0000256" key="1">
    <source>
        <dbReference type="ARBA" id="ARBA00004123"/>
    </source>
</evidence>
<dbReference type="InterPro" id="IPR036236">
    <property type="entry name" value="Znf_C2H2_sf"/>
</dbReference>
<dbReference type="InParanoid" id="G1TC13"/>
<feature type="domain" description="C2H2-type" evidence="9">
    <location>
        <begin position="70"/>
        <end position="92"/>
    </location>
</feature>
<keyword evidence="2" id="KW-0479">Metal-binding</keyword>
<reference evidence="10" key="2">
    <citation type="submission" date="2025-08" db="UniProtKB">
        <authorList>
            <consortium name="Ensembl"/>
        </authorList>
    </citation>
    <scope>IDENTIFICATION</scope>
    <source>
        <strain evidence="10">Thorbecke</strain>
    </source>
</reference>
<keyword evidence="3" id="KW-0677">Repeat</keyword>
<dbReference type="PROSITE" id="PS00028">
    <property type="entry name" value="ZINC_FINGER_C2H2_1"/>
    <property type="match status" value="3"/>
</dbReference>
<dbReference type="Ensembl" id="ENSOCUT00000016625.3">
    <property type="protein sequence ID" value="ENSOCUP00000014293.3"/>
    <property type="gene ID" value="ENSOCUG00000016634.3"/>
</dbReference>
<evidence type="ECO:0000256" key="4">
    <source>
        <dbReference type="ARBA" id="ARBA00022771"/>
    </source>
</evidence>
<gene>
    <name evidence="10" type="primary">ZNF576</name>
</gene>
<keyword evidence="5" id="KW-0862">Zinc</keyword>
<dbReference type="FunFam" id="3.30.160.60:FF:001397">
    <property type="entry name" value="Datilografo, isoform A"/>
    <property type="match status" value="1"/>
</dbReference>
<dbReference type="GO" id="GO:0008270">
    <property type="term" value="F:zinc ion binding"/>
    <property type="evidence" value="ECO:0007669"/>
    <property type="project" value="UniProtKB-KW"/>
</dbReference>
<name>G1TC13_RABIT</name>
<dbReference type="SMR" id="G1TC13"/>